<evidence type="ECO:0000313" key="5">
    <source>
        <dbReference type="Proteomes" id="UP000025171"/>
    </source>
</evidence>
<evidence type="ECO:0000256" key="2">
    <source>
        <dbReference type="PROSITE-ProRule" id="PRU00169"/>
    </source>
</evidence>
<dbReference type="PROSITE" id="PS50110">
    <property type="entry name" value="RESPONSE_REGULATORY"/>
    <property type="match status" value="1"/>
</dbReference>
<dbReference type="PANTHER" id="PTHR44591:SF3">
    <property type="entry name" value="RESPONSE REGULATORY DOMAIN-CONTAINING PROTEIN"/>
    <property type="match status" value="1"/>
</dbReference>
<dbReference type="Gene3D" id="1.20.140.160">
    <property type="match status" value="1"/>
</dbReference>
<keyword evidence="5" id="KW-1185">Reference proteome</keyword>
<evidence type="ECO:0000259" key="3">
    <source>
        <dbReference type="PROSITE" id="PS50110"/>
    </source>
</evidence>
<dbReference type="AlphaFoldDB" id="A0A059FNI4"/>
<gene>
    <name evidence="4" type="ORF">HJO_09454</name>
</gene>
<dbReference type="Pfam" id="PF22029">
    <property type="entry name" value="PhyR_sigma2"/>
    <property type="match status" value="1"/>
</dbReference>
<dbReference type="PATRIC" id="fig|1280950.3.peg.1891"/>
<evidence type="ECO:0000256" key="1">
    <source>
        <dbReference type="ARBA" id="ARBA00022553"/>
    </source>
</evidence>
<dbReference type="NCBIfam" id="NF006623">
    <property type="entry name" value="PRK09191.1"/>
    <property type="match status" value="1"/>
</dbReference>
<accession>A0A059FNI4</accession>
<reference evidence="4 5" key="1">
    <citation type="journal article" date="2014" name="Antonie Van Leeuwenhoek">
        <title>Hyphomonas beringensis sp. nov. and Hyphomonas chukchiensis sp. nov., isolated from surface seawater of the Bering Sea and Chukchi Sea.</title>
        <authorList>
            <person name="Li C."/>
            <person name="Lai Q."/>
            <person name="Li G."/>
            <person name="Dong C."/>
            <person name="Wang J."/>
            <person name="Liao Y."/>
            <person name="Shao Z."/>
        </authorList>
    </citation>
    <scope>NUCLEOTIDE SEQUENCE [LARGE SCALE GENOMIC DNA]</scope>
    <source>
        <strain evidence="4 5">MHS-2</strain>
    </source>
</reference>
<dbReference type="InterPro" id="IPR013324">
    <property type="entry name" value="RNA_pol_sigma_r3/r4-like"/>
</dbReference>
<dbReference type="InterPro" id="IPR050595">
    <property type="entry name" value="Bact_response_regulator"/>
</dbReference>
<evidence type="ECO:0000313" key="4">
    <source>
        <dbReference type="EMBL" id="KCZ92250.1"/>
    </source>
</evidence>
<comment type="caution">
    <text evidence="4">The sequence shown here is derived from an EMBL/GenBank/DDBJ whole genome shotgun (WGS) entry which is preliminary data.</text>
</comment>
<dbReference type="InterPro" id="IPR011006">
    <property type="entry name" value="CheY-like_superfamily"/>
</dbReference>
<dbReference type="EMBL" id="ARYK01000004">
    <property type="protein sequence ID" value="KCZ92250.1"/>
    <property type="molecule type" value="Genomic_DNA"/>
</dbReference>
<dbReference type="SUPFAM" id="SSF52172">
    <property type="entry name" value="CheY-like"/>
    <property type="match status" value="1"/>
</dbReference>
<dbReference type="Proteomes" id="UP000025171">
    <property type="component" value="Unassembled WGS sequence"/>
</dbReference>
<dbReference type="SMART" id="SM00448">
    <property type="entry name" value="REC"/>
    <property type="match status" value="1"/>
</dbReference>
<proteinExistence type="predicted"/>
<keyword evidence="1 2" id="KW-0597">Phosphoprotein</keyword>
<dbReference type="Gene3D" id="3.40.50.2300">
    <property type="match status" value="1"/>
</dbReference>
<dbReference type="InterPro" id="IPR053867">
    <property type="entry name" value="PhyR_sigma4"/>
</dbReference>
<protein>
    <submittedName>
        <fullName evidence="4">Two-component response regulator</fullName>
    </submittedName>
</protein>
<organism evidence="4 5">
    <name type="scientific">Hyphomonas johnsonii MHS-2</name>
    <dbReference type="NCBI Taxonomy" id="1280950"/>
    <lineage>
        <taxon>Bacteria</taxon>
        <taxon>Pseudomonadati</taxon>
        <taxon>Pseudomonadota</taxon>
        <taxon>Alphaproteobacteria</taxon>
        <taxon>Hyphomonadales</taxon>
        <taxon>Hyphomonadaceae</taxon>
        <taxon>Hyphomonas</taxon>
    </lineage>
</organism>
<dbReference type="OrthoDB" id="9786101at2"/>
<dbReference type="InterPro" id="IPR053866">
    <property type="entry name" value="PhyR_sigma2"/>
</dbReference>
<dbReference type="eggNOG" id="COG0784">
    <property type="taxonomic scope" value="Bacteria"/>
</dbReference>
<dbReference type="RefSeq" id="WP_162173813.1">
    <property type="nucleotide sequence ID" value="NZ_ARYK01000004.1"/>
</dbReference>
<dbReference type="Pfam" id="PF00072">
    <property type="entry name" value="Response_reg"/>
    <property type="match status" value="1"/>
</dbReference>
<feature type="domain" description="Response regulatory" evidence="3">
    <location>
        <begin position="133"/>
        <end position="246"/>
    </location>
</feature>
<dbReference type="InterPro" id="IPR001789">
    <property type="entry name" value="Sig_transdc_resp-reg_receiver"/>
</dbReference>
<dbReference type="GO" id="GO:0000160">
    <property type="term" value="P:phosphorelay signal transduction system"/>
    <property type="evidence" value="ECO:0007669"/>
    <property type="project" value="InterPro"/>
</dbReference>
<dbReference type="Pfam" id="PF22233">
    <property type="entry name" value="PhyR_sigma-like"/>
    <property type="match status" value="1"/>
</dbReference>
<name>A0A059FNI4_9PROT</name>
<dbReference type="SUPFAM" id="SSF88659">
    <property type="entry name" value="Sigma3 and sigma4 domains of RNA polymerase sigma factors"/>
    <property type="match status" value="1"/>
</dbReference>
<dbReference type="PANTHER" id="PTHR44591">
    <property type="entry name" value="STRESS RESPONSE REGULATOR PROTEIN 1"/>
    <property type="match status" value="1"/>
</dbReference>
<sequence>MLSDLLETQLPYLRRYARAVTGARDLGDQLVSAMIEARLLGAGDISTQEFSRITLFQALDDTVVERMPAATTGYETADPLGRMAILPRRALMLRSVEGFTRAETAAILGLDEAEVDAALADAEAAITQALVTNILIIEDEPMIAAHLAEIVRDLGHSAVGIANTYDQAVDLAANQSFGLVLADIHLADGSSGIDAVNKIRLNADVPVIYITAYPEKLCTGTGDEPVFLIPKPFEADLIKAVISQALLGRH</sequence>
<dbReference type="STRING" id="1280950.HJO_09454"/>
<feature type="modified residue" description="4-aspartylphosphate" evidence="2">
    <location>
        <position position="183"/>
    </location>
</feature>